<keyword evidence="2" id="KW-1185">Reference proteome</keyword>
<dbReference type="GO" id="GO:0004519">
    <property type="term" value="F:endonuclease activity"/>
    <property type="evidence" value="ECO:0007669"/>
    <property type="project" value="InterPro"/>
</dbReference>
<dbReference type="eggNOG" id="COG4680">
    <property type="taxonomic scope" value="Bacteria"/>
</dbReference>
<dbReference type="AlphaFoldDB" id="V4QYF7"/>
<evidence type="ECO:0008006" key="3">
    <source>
        <dbReference type="Google" id="ProtNLM"/>
    </source>
</evidence>
<gene>
    <name evidence="1" type="ORF">N177_2110</name>
</gene>
<dbReference type="GO" id="GO:0110001">
    <property type="term" value="C:toxin-antitoxin complex"/>
    <property type="evidence" value="ECO:0007669"/>
    <property type="project" value="InterPro"/>
</dbReference>
<proteinExistence type="predicted"/>
<dbReference type="GO" id="GO:0003723">
    <property type="term" value="F:RNA binding"/>
    <property type="evidence" value="ECO:0007669"/>
    <property type="project" value="InterPro"/>
</dbReference>
<comment type="caution">
    <text evidence="1">The sequence shown here is derived from an EMBL/GenBank/DDBJ whole genome shotgun (WGS) entry which is preliminary data.</text>
</comment>
<dbReference type="PATRIC" id="fig|631454.5.peg.2079"/>
<accession>V4QYF7</accession>
<name>V4QYF7_9HYPH</name>
<organism evidence="1 2">
    <name type="scientific">Lutibaculum baratangense AMV1</name>
    <dbReference type="NCBI Taxonomy" id="631454"/>
    <lineage>
        <taxon>Bacteria</taxon>
        <taxon>Pseudomonadati</taxon>
        <taxon>Pseudomonadota</taxon>
        <taxon>Alphaproteobacteria</taxon>
        <taxon>Hyphomicrobiales</taxon>
        <taxon>Tepidamorphaceae</taxon>
        <taxon>Lutibaculum</taxon>
    </lineage>
</organism>
<sequence length="56" mass="6592">MFGTTVDFVADNRVVFDIGGNKYRLVVHVSYEFKRVLIKFIGTHRDYDRIDAARIR</sequence>
<dbReference type="Pfam" id="PF09907">
    <property type="entry name" value="HigB_toxin"/>
    <property type="match status" value="1"/>
</dbReference>
<dbReference type="Proteomes" id="UP000017819">
    <property type="component" value="Unassembled WGS sequence"/>
</dbReference>
<dbReference type="EMBL" id="AWXZ01000029">
    <property type="protein sequence ID" value="ESR24787.1"/>
    <property type="molecule type" value="Genomic_DNA"/>
</dbReference>
<reference evidence="1 2" key="1">
    <citation type="journal article" date="2014" name="Genome Announc.">
        <title>Draft Genome Sequence of Lutibaculum baratangense Strain AMV1T, Isolated from a Mud Volcano in Andamans, India.</title>
        <authorList>
            <person name="Singh A."/>
            <person name="Sreenivas A."/>
            <person name="Sathyanarayana Reddy G."/>
            <person name="Pinnaka A.K."/>
            <person name="Shivaji S."/>
        </authorList>
    </citation>
    <scope>NUCLEOTIDE SEQUENCE [LARGE SCALE GENOMIC DNA]</scope>
    <source>
        <strain evidence="1 2">AMV1</strain>
    </source>
</reference>
<evidence type="ECO:0000313" key="1">
    <source>
        <dbReference type="EMBL" id="ESR24787.1"/>
    </source>
</evidence>
<protein>
    <recommendedName>
        <fullName evidence="3">HigB toxin protein</fullName>
    </recommendedName>
</protein>
<dbReference type="InterPro" id="IPR018669">
    <property type="entry name" value="Toxin_HigB"/>
</dbReference>
<evidence type="ECO:0000313" key="2">
    <source>
        <dbReference type="Proteomes" id="UP000017819"/>
    </source>
</evidence>